<gene>
    <name evidence="1" type="ORF">RIF23_04580</name>
</gene>
<dbReference type="Pfam" id="PF13419">
    <property type="entry name" value="HAD_2"/>
    <property type="match status" value="1"/>
</dbReference>
<accession>A0ABU2H2Q6</accession>
<dbReference type="EMBL" id="JAVLVT010000001">
    <property type="protein sequence ID" value="MDS1269572.1"/>
    <property type="molecule type" value="Genomic_DNA"/>
</dbReference>
<dbReference type="PANTHER" id="PTHR43434">
    <property type="entry name" value="PHOSPHOGLYCOLATE PHOSPHATASE"/>
    <property type="match status" value="1"/>
</dbReference>
<dbReference type="InterPro" id="IPR036412">
    <property type="entry name" value="HAD-like_sf"/>
</dbReference>
<protein>
    <submittedName>
        <fullName evidence="1">HAD hydrolase-like protein</fullName>
    </submittedName>
</protein>
<dbReference type="InterPro" id="IPR050155">
    <property type="entry name" value="HAD-like_hydrolase_sf"/>
</dbReference>
<reference evidence="2" key="1">
    <citation type="submission" date="2023-07" db="EMBL/GenBank/DDBJ databases">
        <title>Novel species in the genus Lipingzhangella isolated from Sambhar Salt Lake.</title>
        <authorList>
            <person name="Jiya N."/>
            <person name="Kajale S."/>
            <person name="Sharma A."/>
        </authorList>
    </citation>
    <scope>NUCLEOTIDE SEQUENCE [LARGE SCALE GENOMIC DNA]</scope>
    <source>
        <strain evidence="2">LS1_29</strain>
    </source>
</reference>
<dbReference type="InterPro" id="IPR023214">
    <property type="entry name" value="HAD_sf"/>
</dbReference>
<dbReference type="Proteomes" id="UP001250214">
    <property type="component" value="Unassembled WGS sequence"/>
</dbReference>
<dbReference type="RefSeq" id="WP_310911035.1">
    <property type="nucleotide sequence ID" value="NZ_JAVLVT010000001.1"/>
</dbReference>
<comment type="caution">
    <text evidence="1">The sequence shown here is derived from an EMBL/GenBank/DDBJ whole genome shotgun (WGS) entry which is preliminary data.</text>
</comment>
<name>A0ABU2H2Q6_9ACTN</name>
<evidence type="ECO:0000313" key="2">
    <source>
        <dbReference type="Proteomes" id="UP001250214"/>
    </source>
</evidence>
<keyword evidence="2" id="KW-1185">Reference proteome</keyword>
<dbReference type="InterPro" id="IPR041492">
    <property type="entry name" value="HAD_2"/>
</dbReference>
<dbReference type="PANTHER" id="PTHR43434:SF1">
    <property type="entry name" value="PHOSPHOGLYCOLATE PHOSPHATASE"/>
    <property type="match status" value="1"/>
</dbReference>
<dbReference type="InterPro" id="IPR023198">
    <property type="entry name" value="PGP-like_dom2"/>
</dbReference>
<sequence>MHRDIGTTAGGNASLQQVEHIVWDWNGTLLDDNHANMAALNQVCIEFGLPTVSLEYWRTVFRRPLRECYTELLGHEPSDAEWEKVQVIYDAEYLRHLPDCGLVPEAPRALKQWSGDGGSQSLLSMASHEHLEPLVGQRGLTPHFTRVDGRRFDSPHDSKAEHLVHHLRGQEQDPSRVVLIGDIDDDAHAASAAGAQAVLVARGLMARERLAATGHPVVDSVAEAVDFLRRLSWGT</sequence>
<proteinExistence type="predicted"/>
<evidence type="ECO:0000313" key="1">
    <source>
        <dbReference type="EMBL" id="MDS1269572.1"/>
    </source>
</evidence>
<organism evidence="1 2">
    <name type="scientific">Lipingzhangella rawalii</name>
    <dbReference type="NCBI Taxonomy" id="2055835"/>
    <lineage>
        <taxon>Bacteria</taxon>
        <taxon>Bacillati</taxon>
        <taxon>Actinomycetota</taxon>
        <taxon>Actinomycetes</taxon>
        <taxon>Streptosporangiales</taxon>
        <taxon>Nocardiopsidaceae</taxon>
        <taxon>Lipingzhangella</taxon>
    </lineage>
</organism>
<dbReference type="SFLD" id="SFLDS00003">
    <property type="entry name" value="Haloacid_Dehalogenase"/>
    <property type="match status" value="1"/>
</dbReference>
<dbReference type="Gene3D" id="3.40.50.1000">
    <property type="entry name" value="HAD superfamily/HAD-like"/>
    <property type="match status" value="1"/>
</dbReference>
<dbReference type="SFLD" id="SFLDG01129">
    <property type="entry name" value="C1.5:_HAD__Beta-PGM__Phosphata"/>
    <property type="match status" value="1"/>
</dbReference>
<dbReference type="Gene3D" id="1.10.150.240">
    <property type="entry name" value="Putative phosphatase, domain 2"/>
    <property type="match status" value="1"/>
</dbReference>
<dbReference type="SUPFAM" id="SSF56784">
    <property type="entry name" value="HAD-like"/>
    <property type="match status" value="1"/>
</dbReference>